<evidence type="ECO:0000256" key="5">
    <source>
        <dbReference type="HAMAP-Rule" id="MF_01609"/>
    </source>
</evidence>
<reference evidence="7 8" key="1">
    <citation type="submission" date="2016-11" db="EMBL/GenBank/DDBJ databases">
        <authorList>
            <person name="Jaros S."/>
            <person name="Januszkiewicz K."/>
            <person name="Wedrychowicz H."/>
        </authorList>
    </citation>
    <scope>NUCLEOTIDE SEQUENCE [LARGE SCALE GENOMIC DNA]</scope>
    <source>
        <strain evidence="7 8">DSM 46144</strain>
    </source>
</reference>
<evidence type="ECO:0000256" key="4">
    <source>
        <dbReference type="ARBA" id="ARBA00048819"/>
    </source>
</evidence>
<protein>
    <recommendedName>
        <fullName evidence="5">Putative glutamate--cysteine ligase 2</fullName>
        <ecNumber evidence="5">6.3.2.2</ecNumber>
    </recommendedName>
    <alternativeName>
        <fullName evidence="5">Gamma-glutamylcysteine synthetase 2</fullName>
        <shortName evidence="5">GCS 2</shortName>
        <shortName evidence="5">Gamma-GCS 2</shortName>
    </alternativeName>
</protein>
<dbReference type="NCBIfam" id="TIGR02050">
    <property type="entry name" value="gshA_cyan_rel"/>
    <property type="match status" value="1"/>
</dbReference>
<organism evidence="7 8">
    <name type="scientific">Cryptosporangium aurantiacum</name>
    <dbReference type="NCBI Taxonomy" id="134849"/>
    <lineage>
        <taxon>Bacteria</taxon>
        <taxon>Bacillati</taxon>
        <taxon>Actinomycetota</taxon>
        <taxon>Actinomycetes</taxon>
        <taxon>Cryptosporangiales</taxon>
        <taxon>Cryptosporangiaceae</taxon>
        <taxon>Cryptosporangium</taxon>
    </lineage>
</organism>
<evidence type="ECO:0000256" key="1">
    <source>
        <dbReference type="ARBA" id="ARBA00022598"/>
    </source>
</evidence>
<dbReference type="NCBIfam" id="NF010041">
    <property type="entry name" value="PRK13517.1-1"/>
    <property type="match status" value="1"/>
</dbReference>
<dbReference type="EC" id="6.3.2.2" evidence="5"/>
<feature type="region of interest" description="Disordered" evidence="6">
    <location>
        <begin position="1"/>
        <end position="20"/>
    </location>
</feature>
<dbReference type="GO" id="GO:0042398">
    <property type="term" value="P:modified amino acid biosynthetic process"/>
    <property type="evidence" value="ECO:0007669"/>
    <property type="project" value="InterPro"/>
</dbReference>
<dbReference type="InterPro" id="IPR006336">
    <property type="entry name" value="GCS2"/>
</dbReference>
<proteinExistence type="inferred from homology"/>
<dbReference type="EMBL" id="FRCS01000004">
    <property type="protein sequence ID" value="SHN28354.1"/>
    <property type="molecule type" value="Genomic_DNA"/>
</dbReference>
<evidence type="ECO:0000313" key="7">
    <source>
        <dbReference type="EMBL" id="SHN28354.1"/>
    </source>
</evidence>
<dbReference type="Pfam" id="PF04107">
    <property type="entry name" value="GCS2"/>
    <property type="match status" value="1"/>
</dbReference>
<name>A0A1M7QC07_9ACTN</name>
<evidence type="ECO:0000313" key="8">
    <source>
        <dbReference type="Proteomes" id="UP000184440"/>
    </source>
</evidence>
<dbReference type="RefSeq" id="WP_073258090.1">
    <property type="nucleotide sequence ID" value="NZ_FRCS01000004.1"/>
</dbReference>
<dbReference type="STRING" id="134849.SAMN05443668_104453"/>
<gene>
    <name evidence="7" type="ORF">SAMN05443668_104453</name>
</gene>
<accession>A0A1M7QC07</accession>
<dbReference type="Proteomes" id="UP000184440">
    <property type="component" value="Unassembled WGS sequence"/>
</dbReference>
<keyword evidence="2 5" id="KW-0547">Nucleotide-binding</keyword>
<dbReference type="SUPFAM" id="SSF55931">
    <property type="entry name" value="Glutamine synthetase/guanido kinase"/>
    <property type="match status" value="1"/>
</dbReference>
<sequence length="390" mass="41761">MIGDTARVARPATSDEFGDTAPNRVGATIGVEEEFHVLDPATGDLVPEALTLLAHPQGDHDPEAELLRSAIETATPVCRSLAEVRTEVIASRRALIKAASEHDVAVATAGTVPASGLRSMGVFPKERYRQMAAEYQQLVREQAVCAFQVQVGVPDRDLAVAIVGQVQPWLPVLLAMSASSPFFADTDTGYSSYRTIIWSRWPTAGPVHGFRSADEYDETVRTLVESGIISDPGMVYFDARPSARYPTVELRITDGCPRVDDVVLLTALGRALVVTAADELQRGVTPVTARPELLRAANWRASRSGLSGDLLSPLGGEAVPAIEAVRLLVDHVGPALETNGDADEVRVLLADLLARGTSADRQREALRRRGTLSDVATLLIAETRAGVDDS</sequence>
<keyword evidence="3 5" id="KW-0067">ATP-binding</keyword>
<dbReference type="InterPro" id="IPR050141">
    <property type="entry name" value="GCL_type2/YbdK_subfam"/>
</dbReference>
<evidence type="ECO:0000256" key="3">
    <source>
        <dbReference type="ARBA" id="ARBA00022840"/>
    </source>
</evidence>
<comment type="similarity">
    <text evidence="5">Belongs to the glutamate--cysteine ligase type 2 family. YbdK subfamily.</text>
</comment>
<evidence type="ECO:0000256" key="6">
    <source>
        <dbReference type="SAM" id="MobiDB-lite"/>
    </source>
</evidence>
<dbReference type="HAMAP" id="MF_01609">
    <property type="entry name" value="Glu_cys_ligase_2"/>
    <property type="match status" value="1"/>
</dbReference>
<comment type="catalytic activity">
    <reaction evidence="4 5">
        <text>L-cysteine + L-glutamate + ATP = gamma-L-glutamyl-L-cysteine + ADP + phosphate + H(+)</text>
        <dbReference type="Rhea" id="RHEA:13285"/>
        <dbReference type="ChEBI" id="CHEBI:15378"/>
        <dbReference type="ChEBI" id="CHEBI:29985"/>
        <dbReference type="ChEBI" id="CHEBI:30616"/>
        <dbReference type="ChEBI" id="CHEBI:35235"/>
        <dbReference type="ChEBI" id="CHEBI:43474"/>
        <dbReference type="ChEBI" id="CHEBI:58173"/>
        <dbReference type="ChEBI" id="CHEBI:456216"/>
        <dbReference type="EC" id="6.3.2.2"/>
    </reaction>
</comment>
<dbReference type="AlphaFoldDB" id="A0A1M7QC07"/>
<keyword evidence="1 5" id="KW-0436">Ligase</keyword>
<dbReference type="InterPro" id="IPR011793">
    <property type="entry name" value="YbdK"/>
</dbReference>
<dbReference type="Gene3D" id="3.30.590.20">
    <property type="match status" value="1"/>
</dbReference>
<dbReference type="OrthoDB" id="9803842at2"/>
<dbReference type="InterPro" id="IPR014746">
    <property type="entry name" value="Gln_synth/guanido_kin_cat_dom"/>
</dbReference>
<dbReference type="PANTHER" id="PTHR36510:SF1">
    <property type="entry name" value="GLUTAMATE--CYSTEINE LIGASE 2-RELATED"/>
    <property type="match status" value="1"/>
</dbReference>
<dbReference type="PANTHER" id="PTHR36510">
    <property type="entry name" value="GLUTAMATE--CYSTEINE LIGASE 2-RELATED"/>
    <property type="match status" value="1"/>
</dbReference>
<comment type="function">
    <text evidence="5">ATP-dependent carboxylate-amine ligase which exhibits weak glutamate--cysteine ligase activity.</text>
</comment>
<keyword evidence="8" id="KW-1185">Reference proteome</keyword>
<evidence type="ECO:0000256" key="2">
    <source>
        <dbReference type="ARBA" id="ARBA00022741"/>
    </source>
</evidence>
<dbReference type="GO" id="GO:0004357">
    <property type="term" value="F:glutamate-cysteine ligase activity"/>
    <property type="evidence" value="ECO:0007669"/>
    <property type="project" value="UniProtKB-EC"/>
</dbReference>
<dbReference type="GO" id="GO:0005524">
    <property type="term" value="F:ATP binding"/>
    <property type="evidence" value="ECO:0007669"/>
    <property type="project" value="UniProtKB-KW"/>
</dbReference>